<gene>
    <name evidence="2" type="ORF">CK820_G0039009</name>
</gene>
<dbReference type="Proteomes" id="UP000236370">
    <property type="component" value="Unassembled WGS sequence"/>
</dbReference>
<organism evidence="2 3">
    <name type="scientific">Pan troglodytes</name>
    <name type="common">Chimpanzee</name>
    <dbReference type="NCBI Taxonomy" id="9598"/>
    <lineage>
        <taxon>Eukaryota</taxon>
        <taxon>Metazoa</taxon>
        <taxon>Chordata</taxon>
        <taxon>Craniata</taxon>
        <taxon>Vertebrata</taxon>
        <taxon>Euteleostomi</taxon>
        <taxon>Mammalia</taxon>
        <taxon>Eutheria</taxon>
        <taxon>Euarchontoglires</taxon>
        <taxon>Primates</taxon>
        <taxon>Haplorrhini</taxon>
        <taxon>Catarrhini</taxon>
        <taxon>Hominidae</taxon>
        <taxon>Pan</taxon>
    </lineage>
</organism>
<evidence type="ECO:0000313" key="2">
    <source>
        <dbReference type="EMBL" id="PNI33955.1"/>
    </source>
</evidence>
<proteinExistence type="predicted"/>
<sequence>MAAAAECDVVMAATEPELLDDQEAKSPTPLTSHPSVPLL</sequence>
<feature type="region of interest" description="Disordered" evidence="1">
    <location>
        <begin position="15"/>
        <end position="39"/>
    </location>
</feature>
<reference evidence="2 3" key="1">
    <citation type="submission" date="2017-12" db="EMBL/GenBank/DDBJ databases">
        <title>High-resolution comparative analysis of great ape genomes.</title>
        <authorList>
            <person name="Pollen A."/>
            <person name="Hastie A."/>
            <person name="Hormozdiari F."/>
            <person name="Dougherty M."/>
            <person name="Liu R."/>
            <person name="Chaisson M."/>
            <person name="Hoppe E."/>
            <person name="Hill C."/>
            <person name="Pang A."/>
            <person name="Hillier L."/>
            <person name="Baker C."/>
            <person name="Armstrong J."/>
            <person name="Shendure J."/>
            <person name="Paten B."/>
            <person name="Wilson R."/>
            <person name="Chao H."/>
            <person name="Schneider V."/>
            <person name="Ventura M."/>
            <person name="Kronenberg Z."/>
            <person name="Murali S."/>
            <person name="Gordon D."/>
            <person name="Cantsilieris S."/>
            <person name="Munson K."/>
            <person name="Nelson B."/>
            <person name="Raja A."/>
            <person name="Underwood J."/>
            <person name="Diekhans M."/>
            <person name="Fiddes I."/>
            <person name="Haussler D."/>
            <person name="Eichler E."/>
        </authorList>
    </citation>
    <scope>NUCLEOTIDE SEQUENCE [LARGE SCALE GENOMIC DNA]</scope>
    <source>
        <strain evidence="2">Yerkes chimp pedigree #C0471</strain>
    </source>
</reference>
<accession>A0A2J8KG10</accession>
<dbReference type="AlphaFoldDB" id="A0A2J8KG10"/>
<feature type="compositionally biased region" description="Polar residues" evidence="1">
    <location>
        <begin position="28"/>
        <end position="39"/>
    </location>
</feature>
<protein>
    <submittedName>
        <fullName evidence="2">DNAJC7 isoform 5</fullName>
    </submittedName>
</protein>
<evidence type="ECO:0000256" key="1">
    <source>
        <dbReference type="SAM" id="MobiDB-lite"/>
    </source>
</evidence>
<dbReference type="EMBL" id="NBAG03000371">
    <property type="protein sequence ID" value="PNI33955.1"/>
    <property type="molecule type" value="Genomic_DNA"/>
</dbReference>
<evidence type="ECO:0000313" key="3">
    <source>
        <dbReference type="Proteomes" id="UP000236370"/>
    </source>
</evidence>
<comment type="caution">
    <text evidence="2">The sequence shown here is derived from an EMBL/GenBank/DDBJ whole genome shotgun (WGS) entry which is preliminary data.</text>
</comment>
<name>A0A2J8KG10_PANTR</name>